<dbReference type="SMART" id="SM00100">
    <property type="entry name" value="cNMP"/>
    <property type="match status" value="1"/>
</dbReference>
<accession>A0A3N0EDG8</accession>
<dbReference type="InterPro" id="IPR000595">
    <property type="entry name" value="cNMP-bd_dom"/>
</dbReference>
<protein>
    <submittedName>
        <fullName evidence="3">Cyclic nucleotide-binding domain-containing protein</fullName>
    </submittedName>
</protein>
<dbReference type="InterPro" id="IPR014710">
    <property type="entry name" value="RmlC-like_jellyroll"/>
</dbReference>
<organism evidence="3 4">
    <name type="scientific">Halostreptopolyspora alba</name>
    <dbReference type="NCBI Taxonomy" id="2487137"/>
    <lineage>
        <taxon>Bacteria</taxon>
        <taxon>Bacillati</taxon>
        <taxon>Actinomycetota</taxon>
        <taxon>Actinomycetes</taxon>
        <taxon>Streptosporangiales</taxon>
        <taxon>Nocardiopsidaceae</taxon>
        <taxon>Halostreptopolyspora</taxon>
    </lineage>
</organism>
<evidence type="ECO:0000313" key="3">
    <source>
        <dbReference type="EMBL" id="RNL85900.1"/>
    </source>
</evidence>
<sequence length="217" mass="24359">MQGITSRWLLRVLPWVEARGGVYRVNRRVTYTVGDGRVTFVNTGADVRVIPEELRELPALRTFDDTDVLGELAQRFEQREYQPGDVIVESGRPVDRVHLLAHGKVYKIGAGEYDDGVVLETLIDGDHFGDHALLESESTWDYTVRAVTGCTVLELSREGFDEVADRSDALWAHLRRLLSDPDRPRNSYGEADISVTSGHEGEPDISGTFVDYELSPR</sequence>
<dbReference type="PANTHER" id="PTHR24567">
    <property type="entry name" value="CRP FAMILY TRANSCRIPTIONAL REGULATORY PROTEIN"/>
    <property type="match status" value="1"/>
</dbReference>
<dbReference type="Pfam" id="PF19307">
    <property type="entry name" value="SrpI-like"/>
    <property type="match status" value="1"/>
</dbReference>
<feature type="region of interest" description="Disordered" evidence="1">
    <location>
        <begin position="183"/>
        <end position="217"/>
    </location>
</feature>
<evidence type="ECO:0000259" key="2">
    <source>
        <dbReference type="PROSITE" id="PS50042"/>
    </source>
</evidence>
<dbReference type="PROSITE" id="PS50042">
    <property type="entry name" value="CNMP_BINDING_3"/>
    <property type="match status" value="1"/>
</dbReference>
<reference evidence="3 4" key="1">
    <citation type="submission" date="2018-11" db="EMBL/GenBank/DDBJ databases">
        <title>The genome draft of YIM 96095.</title>
        <authorList>
            <person name="Tang S.-K."/>
            <person name="Chunyu W.-X."/>
            <person name="Feng Y.-Z."/>
        </authorList>
    </citation>
    <scope>NUCLEOTIDE SEQUENCE [LARGE SCALE GENOMIC DNA]</scope>
    <source>
        <strain evidence="3 4">YIM 96095</strain>
    </source>
</reference>
<dbReference type="PANTHER" id="PTHR24567:SF74">
    <property type="entry name" value="HTH-TYPE TRANSCRIPTIONAL REGULATOR ARCR"/>
    <property type="match status" value="1"/>
</dbReference>
<dbReference type="Pfam" id="PF00027">
    <property type="entry name" value="cNMP_binding"/>
    <property type="match status" value="1"/>
</dbReference>
<dbReference type="SUPFAM" id="SSF51206">
    <property type="entry name" value="cAMP-binding domain-like"/>
    <property type="match status" value="1"/>
</dbReference>
<dbReference type="Gene3D" id="2.60.120.10">
    <property type="entry name" value="Jelly Rolls"/>
    <property type="match status" value="1"/>
</dbReference>
<evidence type="ECO:0000313" key="4">
    <source>
        <dbReference type="Proteomes" id="UP000269198"/>
    </source>
</evidence>
<dbReference type="EMBL" id="RJMB01000005">
    <property type="protein sequence ID" value="RNL85900.1"/>
    <property type="molecule type" value="Genomic_DNA"/>
</dbReference>
<dbReference type="AlphaFoldDB" id="A0A3N0EDG8"/>
<name>A0A3N0EDG8_9ACTN</name>
<dbReference type="InterPro" id="IPR050397">
    <property type="entry name" value="Env_Response_Regulators"/>
</dbReference>
<comment type="caution">
    <text evidence="3">The sequence shown here is derived from an EMBL/GenBank/DDBJ whole genome shotgun (WGS) entry which is preliminary data.</text>
</comment>
<proteinExistence type="predicted"/>
<dbReference type="GO" id="GO:0005829">
    <property type="term" value="C:cytosol"/>
    <property type="evidence" value="ECO:0007669"/>
    <property type="project" value="TreeGrafter"/>
</dbReference>
<dbReference type="Proteomes" id="UP000269198">
    <property type="component" value="Unassembled WGS sequence"/>
</dbReference>
<dbReference type="GO" id="GO:0003700">
    <property type="term" value="F:DNA-binding transcription factor activity"/>
    <property type="evidence" value="ECO:0007669"/>
    <property type="project" value="TreeGrafter"/>
</dbReference>
<feature type="domain" description="Cyclic nucleotide-binding" evidence="2">
    <location>
        <begin position="60"/>
        <end position="163"/>
    </location>
</feature>
<dbReference type="InterPro" id="IPR045641">
    <property type="entry name" value="SrpI-like"/>
</dbReference>
<keyword evidence="4" id="KW-1185">Reference proteome</keyword>
<gene>
    <name evidence="3" type="ORF">EFW17_07950</name>
</gene>
<dbReference type="CDD" id="cd00038">
    <property type="entry name" value="CAP_ED"/>
    <property type="match status" value="1"/>
</dbReference>
<dbReference type="InterPro" id="IPR018490">
    <property type="entry name" value="cNMP-bd_dom_sf"/>
</dbReference>
<feature type="non-terminal residue" evidence="3">
    <location>
        <position position="217"/>
    </location>
</feature>
<dbReference type="OrthoDB" id="181419at2"/>
<evidence type="ECO:0000256" key="1">
    <source>
        <dbReference type="SAM" id="MobiDB-lite"/>
    </source>
</evidence>